<dbReference type="CDD" id="cd01948">
    <property type="entry name" value="EAL"/>
    <property type="match status" value="1"/>
</dbReference>
<dbReference type="InterPro" id="IPR000014">
    <property type="entry name" value="PAS"/>
</dbReference>
<dbReference type="InterPro" id="IPR000700">
    <property type="entry name" value="PAS-assoc_C"/>
</dbReference>
<dbReference type="Pfam" id="PF00989">
    <property type="entry name" value="PAS"/>
    <property type="match status" value="2"/>
</dbReference>
<feature type="domain" description="GGDEF" evidence="5">
    <location>
        <begin position="340"/>
        <end position="475"/>
    </location>
</feature>
<evidence type="ECO:0000259" key="2">
    <source>
        <dbReference type="PROSITE" id="PS50112"/>
    </source>
</evidence>
<dbReference type="PROSITE" id="PS50883">
    <property type="entry name" value="EAL"/>
    <property type="match status" value="1"/>
</dbReference>
<gene>
    <name evidence="6" type="ORF">QQX04_11545</name>
</gene>
<sequence length="753" mass="81246">MGGLVDGTSTSTVAIGLLAVLLVFAVAAFIFLGRARLAREARDGAVSRERALRRQFEAVMSSARDGVLITTRRGDVVLLSETAALILGVTREEMLGRSIARLPLRIVDEHLRPVLPQEVFIPNVDDEVPRIVGVPGRRGAEDIRWVQVSSRLLTGEDDGEPITVTTIMDTSGLREAAEALSRSDAQFRKAMENAPVGMALVDLEWRLMEVNRAFAEMMGSTVAALRGTPFSALSHPQDISAEADQLQRLYDGYQTRFTCEKRYVKADGNVVWAVLDVGLVRYPGGAPDHYIVQVRDSTDDRMNSELLAHRAMHDPLTGLANRTLLQDVLQRVLAKHADDEQVGLIAVDLDGFKGLNDRFGHATGDNALVHVAGVLRTAAGSRGTVSRIGGDEFIIVVQSPECAQAMREIADAIHAGLRRPLQVKRHQINLNASVGLVVGDAELVAGGPTALLSAADAAMYRAKAAGRSRTEIYDSSMRTASDSQSALALELDDAIRRGDLVLHYQPVYDLTSRRVVGFEALVRWQHPTRGLLLPGAFLPLLEDRNLSVALGIALVDQAAEFLAAQPIDDTWVSLNVSADQLGNSEFADRVLSSIGTYHLSPQRIVIELTEASLVAPNTRVRHELTELRNAGVPILLDDFGTGVSPLSYLRDLPVSGVKLDMSFVAGIPEDPAGARVSRALGALARELGLATIAEGIETEAQADFLQSCGWRLGQGWLFGVAQPGQALLEMGLDIGSGPIDPRPVDLDESTDLL</sequence>
<comment type="caution">
    <text evidence="6">The sequence shown here is derived from an EMBL/GenBank/DDBJ whole genome shotgun (WGS) entry which is preliminary data.</text>
</comment>
<feature type="domain" description="PAS" evidence="2">
    <location>
        <begin position="183"/>
        <end position="253"/>
    </location>
</feature>
<dbReference type="NCBIfam" id="TIGR00254">
    <property type="entry name" value="GGDEF"/>
    <property type="match status" value="1"/>
</dbReference>
<dbReference type="Proteomes" id="UP001172738">
    <property type="component" value="Unassembled WGS sequence"/>
</dbReference>
<dbReference type="InterPro" id="IPR052155">
    <property type="entry name" value="Biofilm_reg_signaling"/>
</dbReference>
<dbReference type="InterPro" id="IPR000160">
    <property type="entry name" value="GGDEF_dom"/>
</dbReference>
<keyword evidence="7" id="KW-1185">Reference proteome</keyword>
<dbReference type="InterPro" id="IPR035919">
    <property type="entry name" value="EAL_sf"/>
</dbReference>
<dbReference type="NCBIfam" id="TIGR00229">
    <property type="entry name" value="sensory_box"/>
    <property type="match status" value="2"/>
</dbReference>
<dbReference type="SMART" id="SM00267">
    <property type="entry name" value="GGDEF"/>
    <property type="match status" value="1"/>
</dbReference>
<dbReference type="PANTHER" id="PTHR44757:SF2">
    <property type="entry name" value="BIOFILM ARCHITECTURE MAINTENANCE PROTEIN MBAA"/>
    <property type="match status" value="1"/>
</dbReference>
<evidence type="ECO:0000259" key="4">
    <source>
        <dbReference type="PROSITE" id="PS50883"/>
    </source>
</evidence>
<accession>A0ABT8G3A1</accession>
<evidence type="ECO:0000259" key="5">
    <source>
        <dbReference type="PROSITE" id="PS50887"/>
    </source>
</evidence>
<evidence type="ECO:0000313" key="6">
    <source>
        <dbReference type="EMBL" id="MDN4473627.1"/>
    </source>
</evidence>
<dbReference type="PROSITE" id="PS50887">
    <property type="entry name" value="GGDEF"/>
    <property type="match status" value="1"/>
</dbReference>
<dbReference type="PROSITE" id="PS50113">
    <property type="entry name" value="PAC"/>
    <property type="match status" value="1"/>
</dbReference>
<dbReference type="InterPro" id="IPR035965">
    <property type="entry name" value="PAS-like_dom_sf"/>
</dbReference>
<evidence type="ECO:0000313" key="7">
    <source>
        <dbReference type="Proteomes" id="UP001172738"/>
    </source>
</evidence>
<feature type="transmembrane region" description="Helical" evidence="1">
    <location>
        <begin position="12"/>
        <end position="32"/>
    </location>
</feature>
<dbReference type="Gene3D" id="3.20.20.450">
    <property type="entry name" value="EAL domain"/>
    <property type="match status" value="1"/>
</dbReference>
<organism evidence="6 7">
    <name type="scientific">Demequina zhanjiangensis</name>
    <dbReference type="NCBI Taxonomy" id="3051659"/>
    <lineage>
        <taxon>Bacteria</taxon>
        <taxon>Bacillati</taxon>
        <taxon>Actinomycetota</taxon>
        <taxon>Actinomycetes</taxon>
        <taxon>Micrococcales</taxon>
        <taxon>Demequinaceae</taxon>
        <taxon>Demequina</taxon>
    </lineage>
</organism>
<dbReference type="CDD" id="cd01949">
    <property type="entry name" value="GGDEF"/>
    <property type="match status" value="1"/>
</dbReference>
<dbReference type="PANTHER" id="PTHR44757">
    <property type="entry name" value="DIGUANYLATE CYCLASE DGCP"/>
    <property type="match status" value="1"/>
</dbReference>
<reference evidence="6" key="1">
    <citation type="submission" date="2023-06" db="EMBL/GenBank/DDBJ databases">
        <title>SYSU T00b26.</title>
        <authorList>
            <person name="Gao L."/>
            <person name="Fang B.-Z."/>
            <person name="Li W.-J."/>
        </authorList>
    </citation>
    <scope>NUCLEOTIDE SEQUENCE</scope>
    <source>
        <strain evidence="6">SYSU T00b26</strain>
    </source>
</reference>
<proteinExistence type="predicted"/>
<dbReference type="SUPFAM" id="SSF55785">
    <property type="entry name" value="PYP-like sensor domain (PAS domain)"/>
    <property type="match status" value="2"/>
</dbReference>
<protein>
    <submittedName>
        <fullName evidence="6">EAL domain-containing protein</fullName>
    </submittedName>
</protein>
<keyword evidence="1" id="KW-0472">Membrane</keyword>
<dbReference type="InterPro" id="IPR029787">
    <property type="entry name" value="Nucleotide_cyclase"/>
</dbReference>
<keyword evidence="1" id="KW-0812">Transmembrane</keyword>
<feature type="domain" description="EAL" evidence="4">
    <location>
        <begin position="484"/>
        <end position="735"/>
    </location>
</feature>
<dbReference type="Gene3D" id="3.30.450.20">
    <property type="entry name" value="PAS domain"/>
    <property type="match status" value="2"/>
</dbReference>
<dbReference type="RefSeq" id="WP_301129344.1">
    <property type="nucleotide sequence ID" value="NZ_JAUHPV010000007.1"/>
</dbReference>
<dbReference type="Gene3D" id="3.30.70.270">
    <property type="match status" value="1"/>
</dbReference>
<evidence type="ECO:0000259" key="3">
    <source>
        <dbReference type="PROSITE" id="PS50113"/>
    </source>
</evidence>
<evidence type="ECO:0000256" key="1">
    <source>
        <dbReference type="SAM" id="Phobius"/>
    </source>
</evidence>
<keyword evidence="1" id="KW-1133">Transmembrane helix</keyword>
<dbReference type="CDD" id="cd00130">
    <property type="entry name" value="PAS"/>
    <property type="match status" value="2"/>
</dbReference>
<dbReference type="Pfam" id="PF00563">
    <property type="entry name" value="EAL"/>
    <property type="match status" value="1"/>
</dbReference>
<feature type="domain" description="PAS" evidence="2">
    <location>
        <begin position="52"/>
        <end position="113"/>
    </location>
</feature>
<dbReference type="SMART" id="SM00052">
    <property type="entry name" value="EAL"/>
    <property type="match status" value="1"/>
</dbReference>
<dbReference type="EMBL" id="JAUHPV010000007">
    <property type="protein sequence ID" value="MDN4473627.1"/>
    <property type="molecule type" value="Genomic_DNA"/>
</dbReference>
<feature type="domain" description="PAC" evidence="3">
    <location>
        <begin position="257"/>
        <end position="309"/>
    </location>
</feature>
<dbReference type="SUPFAM" id="SSF141868">
    <property type="entry name" value="EAL domain-like"/>
    <property type="match status" value="1"/>
</dbReference>
<dbReference type="SUPFAM" id="SSF55073">
    <property type="entry name" value="Nucleotide cyclase"/>
    <property type="match status" value="1"/>
</dbReference>
<dbReference type="Pfam" id="PF00990">
    <property type="entry name" value="GGDEF"/>
    <property type="match status" value="1"/>
</dbReference>
<dbReference type="InterPro" id="IPR013767">
    <property type="entry name" value="PAS_fold"/>
</dbReference>
<dbReference type="InterPro" id="IPR001633">
    <property type="entry name" value="EAL_dom"/>
</dbReference>
<dbReference type="PROSITE" id="PS50112">
    <property type="entry name" value="PAS"/>
    <property type="match status" value="2"/>
</dbReference>
<dbReference type="SMART" id="SM00091">
    <property type="entry name" value="PAS"/>
    <property type="match status" value="2"/>
</dbReference>
<name>A0ABT8G3A1_9MICO</name>
<dbReference type="InterPro" id="IPR043128">
    <property type="entry name" value="Rev_trsase/Diguanyl_cyclase"/>
</dbReference>